<reference evidence="1 2" key="2">
    <citation type="journal article" date="2022" name="Mol. Ecol. Resour.">
        <title>The genomes of chicory, endive, great burdock and yacon provide insights into Asteraceae paleo-polyploidization history and plant inulin production.</title>
        <authorList>
            <person name="Fan W."/>
            <person name="Wang S."/>
            <person name="Wang H."/>
            <person name="Wang A."/>
            <person name="Jiang F."/>
            <person name="Liu H."/>
            <person name="Zhao H."/>
            <person name="Xu D."/>
            <person name="Zhang Y."/>
        </authorList>
    </citation>
    <scope>NUCLEOTIDE SEQUENCE [LARGE SCALE GENOMIC DNA]</scope>
    <source>
        <strain evidence="2">cv. Yunnan</strain>
        <tissue evidence="1">Leaves</tissue>
    </source>
</reference>
<proteinExistence type="predicted"/>
<keyword evidence="2" id="KW-1185">Reference proteome</keyword>
<name>A0ACB9HM30_9ASTR</name>
<sequence length="705" mass="76977">MDSQGAVLLKLQRLYQCRGDLRTPECSQCVKNTVSRVGVACPYSYSASLQLEECLVRFENYDFLGKLDTSLRFNKCSKSVSHDAQSLKRRDDVLVELGEVDQGFRVSSSGLVQGFSQCLGDLNPNDCSSCLEEAISKLKSLCGSSMPSRSSRDDDDVGKTIAIIVGVVAGVAAFIVLLSFCGNHEEGINLRKFTTGTGHFLAVCISRHRDTEQKYRYKKFVQVRVSVGCINYDKTSISIGHDYSTNRSTRSNNRDMISPPRLSNLQIQTASPLLGTTYMLNHRLYSSSSGDRREDVAASSSSGSDASVTSGFDGNDLLHKVKEAWHSTVDVASQTGEKAKEAFGEVSPHVEQLLDTHPYLRDVIVPVGGTIVGTFAAWAVLPRILRRFHKYSTEGPGTLLPVRSLWGGEVPYEKSFWGALEVPVRYLITFMAFSQIGVMVAPTTIASQFIGPAWRGAVILSFVWFLHRWKTNVITRALVMKSVDGVDRDKLLTLDKLSSVGLFVLGGMTLAEACGVAVQSILTVGGIGGVATAFAARDILGNVLSGLSVQLSQPFSIGDTIKAGSVEGQVIEMGLTTTSLLSAEKFPILVPNSLFSSQAIVNKSRAGWRAMVSKIPVQIDDFEKIPQISEEIKNMMKSNANVFLEKEQPYCYLSRVERSFAELSLGCNLKQMSKDKLFSAEQDVLLQSVGIIKKHGATLASTWVT</sequence>
<dbReference type="Proteomes" id="UP001056120">
    <property type="component" value="Linkage Group LG12"/>
</dbReference>
<organism evidence="1 2">
    <name type="scientific">Smallanthus sonchifolius</name>
    <dbReference type="NCBI Taxonomy" id="185202"/>
    <lineage>
        <taxon>Eukaryota</taxon>
        <taxon>Viridiplantae</taxon>
        <taxon>Streptophyta</taxon>
        <taxon>Embryophyta</taxon>
        <taxon>Tracheophyta</taxon>
        <taxon>Spermatophyta</taxon>
        <taxon>Magnoliopsida</taxon>
        <taxon>eudicotyledons</taxon>
        <taxon>Gunneridae</taxon>
        <taxon>Pentapetalae</taxon>
        <taxon>asterids</taxon>
        <taxon>campanulids</taxon>
        <taxon>Asterales</taxon>
        <taxon>Asteraceae</taxon>
        <taxon>Asteroideae</taxon>
        <taxon>Heliantheae alliance</taxon>
        <taxon>Millerieae</taxon>
        <taxon>Smallanthus</taxon>
    </lineage>
</organism>
<dbReference type="EMBL" id="CM042029">
    <property type="protein sequence ID" value="KAI3796667.1"/>
    <property type="molecule type" value="Genomic_DNA"/>
</dbReference>
<reference evidence="2" key="1">
    <citation type="journal article" date="2022" name="Mol. Ecol. Resour.">
        <title>The genomes of chicory, endive, great burdock and yacon provide insights into Asteraceae palaeo-polyploidization history and plant inulin production.</title>
        <authorList>
            <person name="Fan W."/>
            <person name="Wang S."/>
            <person name="Wang H."/>
            <person name="Wang A."/>
            <person name="Jiang F."/>
            <person name="Liu H."/>
            <person name="Zhao H."/>
            <person name="Xu D."/>
            <person name="Zhang Y."/>
        </authorList>
    </citation>
    <scope>NUCLEOTIDE SEQUENCE [LARGE SCALE GENOMIC DNA]</scope>
    <source>
        <strain evidence="2">cv. Yunnan</strain>
    </source>
</reference>
<gene>
    <name evidence="1" type="ORF">L1987_39346</name>
</gene>
<protein>
    <submittedName>
        <fullName evidence="1">Uncharacterized protein</fullName>
    </submittedName>
</protein>
<accession>A0ACB9HM30</accession>
<evidence type="ECO:0000313" key="1">
    <source>
        <dbReference type="EMBL" id="KAI3796667.1"/>
    </source>
</evidence>
<comment type="caution">
    <text evidence="1">The sequence shown here is derived from an EMBL/GenBank/DDBJ whole genome shotgun (WGS) entry which is preliminary data.</text>
</comment>
<evidence type="ECO:0000313" key="2">
    <source>
        <dbReference type="Proteomes" id="UP001056120"/>
    </source>
</evidence>